<protein>
    <recommendedName>
        <fullName evidence="4">DUF456 domain-containing protein</fullName>
    </recommendedName>
</protein>
<dbReference type="AlphaFoldDB" id="A0AAW6TI29"/>
<proteinExistence type="predicted"/>
<keyword evidence="1" id="KW-1133">Transmembrane helix</keyword>
<reference evidence="2 3" key="1">
    <citation type="submission" date="2023-04" db="EMBL/GenBank/DDBJ databases">
        <title>Two novel species of Flavobacterium.</title>
        <authorList>
            <person name="Liu Q."/>
            <person name="Xin Y.-H."/>
        </authorList>
    </citation>
    <scope>NUCLEOTIDE SEQUENCE [LARGE SCALE GENOMIC DNA]</scope>
    <source>
        <strain evidence="2 3">LB2P87</strain>
    </source>
</reference>
<keyword evidence="1" id="KW-0812">Transmembrane</keyword>
<comment type="caution">
    <text evidence="2">The sequence shown here is derived from an EMBL/GenBank/DDBJ whole genome shotgun (WGS) entry which is preliminary data.</text>
</comment>
<evidence type="ECO:0000256" key="1">
    <source>
        <dbReference type="SAM" id="Phobius"/>
    </source>
</evidence>
<keyword evidence="3" id="KW-1185">Reference proteome</keyword>
<evidence type="ECO:0008006" key="4">
    <source>
        <dbReference type="Google" id="ProtNLM"/>
    </source>
</evidence>
<keyword evidence="1" id="KW-0472">Membrane</keyword>
<evidence type="ECO:0000313" key="3">
    <source>
        <dbReference type="Proteomes" id="UP001228643"/>
    </source>
</evidence>
<name>A0AAW6TI29_9FLAO</name>
<sequence length="158" mass="18123">MTKWAEEIKEALKTKTESYSIQERENVSVEYINNLLAQIDSSTIDETEELKSKIEYVVNEMPKKIGENRISYNTKHLNEITNLQTYIEEKFNFIKKGRFRKRYMLMGIPLGIPFGLPFGVAIGKIGLSLLIGMPIGMIIGLFVGNYLDKKAKTENRVL</sequence>
<feature type="transmembrane region" description="Helical" evidence="1">
    <location>
        <begin position="129"/>
        <end position="147"/>
    </location>
</feature>
<gene>
    <name evidence="2" type="ORF">QLS97_06405</name>
</gene>
<evidence type="ECO:0000313" key="2">
    <source>
        <dbReference type="EMBL" id="MDI5949272.1"/>
    </source>
</evidence>
<feature type="transmembrane region" description="Helical" evidence="1">
    <location>
        <begin position="103"/>
        <end position="123"/>
    </location>
</feature>
<accession>A0AAW6TI29</accession>
<dbReference type="Proteomes" id="UP001228643">
    <property type="component" value="Unassembled WGS sequence"/>
</dbReference>
<dbReference type="EMBL" id="JASCRY010000001">
    <property type="protein sequence ID" value="MDI5949272.1"/>
    <property type="molecule type" value="Genomic_DNA"/>
</dbReference>
<dbReference type="RefSeq" id="WP_282715120.1">
    <property type="nucleotide sequence ID" value="NZ_JASCRY010000001.1"/>
</dbReference>
<organism evidence="2 3">
    <name type="scientific">Flavobacterium yafengii</name>
    <dbReference type="NCBI Taxonomy" id="3041253"/>
    <lineage>
        <taxon>Bacteria</taxon>
        <taxon>Pseudomonadati</taxon>
        <taxon>Bacteroidota</taxon>
        <taxon>Flavobacteriia</taxon>
        <taxon>Flavobacteriales</taxon>
        <taxon>Flavobacteriaceae</taxon>
        <taxon>Flavobacterium</taxon>
    </lineage>
</organism>